<protein>
    <recommendedName>
        <fullName evidence="9">CRISPR-associated endonuclease Cas1</fullName>
        <ecNumber evidence="9">3.1.-.-</ecNumber>
    </recommendedName>
</protein>
<keyword evidence="2 9" id="KW-0479">Metal-binding</keyword>
<keyword evidence="1 9" id="KW-0540">Nuclease</keyword>
<keyword evidence="3 9" id="KW-0255">Endonuclease</keyword>
<keyword evidence="5 9" id="KW-0460">Magnesium</keyword>
<evidence type="ECO:0000256" key="8">
    <source>
        <dbReference type="ARBA" id="ARBA00023211"/>
    </source>
</evidence>
<dbReference type="Gene3D" id="1.20.120.920">
    <property type="entry name" value="CRISPR-associated endonuclease Cas1, C-terminal domain"/>
    <property type="match status" value="1"/>
</dbReference>
<dbReference type="InterPro" id="IPR019858">
    <property type="entry name" value="CRISPR-assoc_Cas1_HMARI/TNEAP"/>
</dbReference>
<dbReference type="GO" id="GO:0043571">
    <property type="term" value="P:maintenance of CRISPR repeat elements"/>
    <property type="evidence" value="ECO:0007669"/>
    <property type="project" value="UniProtKB-UniRule"/>
</dbReference>
<proteinExistence type="inferred from homology"/>
<name>A0AAE4T217_9EURY</name>
<feature type="binding site" evidence="9">
    <location>
        <position position="209"/>
    </location>
    <ligand>
        <name>Mn(2+)</name>
        <dbReference type="ChEBI" id="CHEBI:29035"/>
    </ligand>
</feature>
<keyword evidence="11" id="KW-1185">Reference proteome</keyword>
<dbReference type="PANTHER" id="PTHR43219">
    <property type="entry name" value="CRISPR-ASSOCIATED ENDONUCLEASE CAS1"/>
    <property type="match status" value="1"/>
</dbReference>
<dbReference type="PANTHER" id="PTHR43219:SF2">
    <property type="entry name" value="CRISPR-ASSOCIATED ENDONUCLEASE CAS1"/>
    <property type="match status" value="1"/>
</dbReference>
<dbReference type="InterPro" id="IPR042206">
    <property type="entry name" value="CRISPR-assoc_Cas1_C"/>
</dbReference>
<feature type="binding site" evidence="9">
    <location>
        <position position="224"/>
    </location>
    <ligand>
        <name>Mn(2+)</name>
        <dbReference type="ChEBI" id="CHEBI:29035"/>
    </ligand>
</feature>
<dbReference type="RefSeq" id="WP_315343576.1">
    <property type="nucleotide sequence ID" value="NZ_JAVDZE010000008.1"/>
</dbReference>
<evidence type="ECO:0000256" key="6">
    <source>
        <dbReference type="ARBA" id="ARBA00023118"/>
    </source>
</evidence>
<evidence type="ECO:0000313" key="10">
    <source>
        <dbReference type="EMBL" id="MDV3104840.1"/>
    </source>
</evidence>
<keyword evidence="7 9" id="KW-0238">DNA-binding</keyword>
<dbReference type="Proteomes" id="UP001245683">
    <property type="component" value="Unassembled WGS sequence"/>
</dbReference>
<dbReference type="GO" id="GO:0051607">
    <property type="term" value="P:defense response to virus"/>
    <property type="evidence" value="ECO:0007669"/>
    <property type="project" value="UniProtKB-UniRule"/>
</dbReference>
<dbReference type="InterPro" id="IPR042211">
    <property type="entry name" value="CRISPR-assoc_Cas1_N"/>
</dbReference>
<dbReference type="InterPro" id="IPR002729">
    <property type="entry name" value="CRISPR-assoc_Cas1"/>
</dbReference>
<dbReference type="Gene3D" id="3.100.10.20">
    <property type="entry name" value="CRISPR-associated endonuclease Cas1, N-terminal domain"/>
    <property type="match status" value="1"/>
</dbReference>
<evidence type="ECO:0000256" key="2">
    <source>
        <dbReference type="ARBA" id="ARBA00022723"/>
    </source>
</evidence>
<comment type="similarity">
    <text evidence="9">Belongs to the CRISPR-associated endonuclease Cas1 family.</text>
</comment>
<gene>
    <name evidence="9 10" type="primary">cas1</name>
    <name evidence="10" type="ORF">RBI02_09890</name>
</gene>
<dbReference type="Pfam" id="PF01867">
    <property type="entry name" value="Cas_Cas1"/>
    <property type="match status" value="1"/>
</dbReference>
<organism evidence="10 11">
    <name type="scientific">Thermococcus waiotapuensis</name>
    <dbReference type="NCBI Taxonomy" id="90909"/>
    <lineage>
        <taxon>Archaea</taxon>
        <taxon>Methanobacteriati</taxon>
        <taxon>Methanobacteriota</taxon>
        <taxon>Thermococci</taxon>
        <taxon>Thermococcales</taxon>
        <taxon>Thermococcaceae</taxon>
        <taxon>Thermococcus</taxon>
    </lineage>
</organism>
<dbReference type="EC" id="3.1.-.-" evidence="9"/>
<dbReference type="GO" id="GO:0046872">
    <property type="term" value="F:metal ion binding"/>
    <property type="evidence" value="ECO:0007669"/>
    <property type="project" value="UniProtKB-UniRule"/>
</dbReference>
<sequence>MVKYPLFITQHGKLEREGNSLFFVGELIKKALPLAQIAEIHCMARVSLTSGAIDLLSERGIPVHFYTTGGDYKGSFINDASSRGKLHLGQAEHHLDPEKRLYIAREIVKGIQNNMAFTLGRWGINPVRINSVRVDGESVEEVMGREAELWNHYYSYFGEAIGAEDFKRTRRPPEDEVNALISYANAITYGLAFSSSVKAGLDPSIGFLHAVNDRRHSLPLDLADIFKPLYVFSTVKAALDSGLFSKKDFSRKGNAVYLSREGKKKLLAALTDTLRRTVYYKPWKRNMSYRSMMDYEARKLKRHLLGEATYRAFSPWWT</sequence>
<comment type="subunit">
    <text evidence="9">Homodimer, forms a heterotetramer with a Cas2 homodimer.</text>
</comment>
<evidence type="ECO:0000256" key="9">
    <source>
        <dbReference type="HAMAP-Rule" id="MF_01470"/>
    </source>
</evidence>
<evidence type="ECO:0000256" key="7">
    <source>
        <dbReference type="ARBA" id="ARBA00023125"/>
    </source>
</evidence>
<dbReference type="GO" id="GO:0003677">
    <property type="term" value="F:DNA binding"/>
    <property type="evidence" value="ECO:0007669"/>
    <property type="project" value="UniProtKB-KW"/>
</dbReference>
<keyword evidence="8 9" id="KW-0464">Manganese</keyword>
<feature type="binding site" evidence="9">
    <location>
        <position position="146"/>
    </location>
    <ligand>
        <name>Mn(2+)</name>
        <dbReference type="ChEBI" id="CHEBI:29035"/>
    </ligand>
</feature>
<dbReference type="AlphaFoldDB" id="A0AAE4T217"/>
<evidence type="ECO:0000313" key="11">
    <source>
        <dbReference type="Proteomes" id="UP001245683"/>
    </source>
</evidence>
<evidence type="ECO:0000256" key="4">
    <source>
        <dbReference type="ARBA" id="ARBA00022801"/>
    </source>
</evidence>
<keyword evidence="6 9" id="KW-0051">Antiviral defense</keyword>
<dbReference type="HAMAP" id="MF_01470">
    <property type="entry name" value="Cas1"/>
    <property type="match status" value="1"/>
</dbReference>
<comment type="cofactor">
    <cofactor evidence="9">
        <name>Mg(2+)</name>
        <dbReference type="ChEBI" id="CHEBI:18420"/>
    </cofactor>
    <cofactor evidence="9">
        <name>Mn(2+)</name>
        <dbReference type="ChEBI" id="CHEBI:29035"/>
    </cofactor>
</comment>
<dbReference type="EMBL" id="JAVDZE010000008">
    <property type="protein sequence ID" value="MDV3104840.1"/>
    <property type="molecule type" value="Genomic_DNA"/>
</dbReference>
<keyword evidence="4 9" id="KW-0378">Hydrolase</keyword>
<comment type="caution">
    <text evidence="10">The sequence shown here is derived from an EMBL/GenBank/DDBJ whole genome shotgun (WGS) entry which is preliminary data.</text>
</comment>
<accession>A0AAE4T217</accession>
<dbReference type="GO" id="GO:0016787">
    <property type="term" value="F:hydrolase activity"/>
    <property type="evidence" value="ECO:0007669"/>
    <property type="project" value="UniProtKB-KW"/>
</dbReference>
<evidence type="ECO:0000256" key="3">
    <source>
        <dbReference type="ARBA" id="ARBA00022759"/>
    </source>
</evidence>
<comment type="function">
    <text evidence="9">CRISPR (clustered regularly interspaced short palindromic repeat), is an adaptive immune system that provides protection against mobile genetic elements (viruses, transposable elements and conjugative plasmids). CRISPR clusters contain spacers, sequences complementary to antecedent mobile elements, and target invading nucleic acids. CRISPR clusters are transcribed and processed into CRISPR RNA (crRNA). Acts as a dsDNA endonuclease. Involved in the integration of spacer DNA into the CRISPR cassette.</text>
</comment>
<evidence type="ECO:0000256" key="5">
    <source>
        <dbReference type="ARBA" id="ARBA00022842"/>
    </source>
</evidence>
<dbReference type="GO" id="GO:0004520">
    <property type="term" value="F:DNA endonuclease activity"/>
    <property type="evidence" value="ECO:0007669"/>
    <property type="project" value="InterPro"/>
</dbReference>
<dbReference type="NCBIfam" id="TIGR00287">
    <property type="entry name" value="cas1"/>
    <property type="match status" value="1"/>
</dbReference>
<evidence type="ECO:0000256" key="1">
    <source>
        <dbReference type="ARBA" id="ARBA00022722"/>
    </source>
</evidence>
<reference evidence="10 11" key="1">
    <citation type="submission" date="2023-08" db="EMBL/GenBank/DDBJ databases">
        <title>Draft genome sequence of Thermococcus waiotapuensis WT1T, a thermophilic sulphur-dependent archaeon from order Thermococcales.</title>
        <authorList>
            <person name="Manners S.H."/>
            <person name="Carere C.R."/>
            <person name="Dhami M.K."/>
            <person name="Dobson R.C.J."/>
            <person name="Stott M.B."/>
        </authorList>
    </citation>
    <scope>NUCLEOTIDE SEQUENCE [LARGE SCALE GENOMIC DNA]</scope>
    <source>
        <strain evidence="10 11">WT1</strain>
    </source>
</reference>